<dbReference type="Gene3D" id="3.40.50.150">
    <property type="entry name" value="Vaccinia Virus protein VP39"/>
    <property type="match status" value="1"/>
</dbReference>
<dbReference type="SUPFAM" id="SSF53335">
    <property type="entry name" value="S-adenosyl-L-methionine-dependent methyltransferases"/>
    <property type="match status" value="1"/>
</dbReference>
<dbReference type="InterPro" id="IPR029063">
    <property type="entry name" value="SAM-dependent_MTases_sf"/>
</dbReference>
<keyword evidence="2" id="KW-1185">Reference proteome</keyword>
<reference evidence="1" key="1">
    <citation type="journal article" date="2014" name="Int. J. Syst. Evol. Microbiol.">
        <title>Complete genome sequence of Corynebacterium casei LMG S-19264T (=DSM 44701T), isolated from a smear-ripened cheese.</title>
        <authorList>
            <consortium name="US DOE Joint Genome Institute (JGI-PGF)"/>
            <person name="Walter F."/>
            <person name="Albersmeier A."/>
            <person name="Kalinowski J."/>
            <person name="Ruckert C."/>
        </authorList>
    </citation>
    <scope>NUCLEOTIDE SEQUENCE</scope>
    <source>
        <strain evidence="1">CGMCC 1.15958</strain>
    </source>
</reference>
<proteinExistence type="predicted"/>
<evidence type="ECO:0000313" key="1">
    <source>
        <dbReference type="EMBL" id="GGD41997.1"/>
    </source>
</evidence>
<dbReference type="RefSeq" id="WP_188763818.1">
    <property type="nucleotide sequence ID" value="NZ_BMKK01000001.1"/>
</dbReference>
<gene>
    <name evidence="1" type="ORF">GCM10011514_02450</name>
</gene>
<dbReference type="Pfam" id="PF13489">
    <property type="entry name" value="Methyltransf_23"/>
    <property type="match status" value="1"/>
</dbReference>
<evidence type="ECO:0008006" key="3">
    <source>
        <dbReference type="Google" id="ProtNLM"/>
    </source>
</evidence>
<sequence length="281" mass="32278">MAVSEEIKTAPLVLDKNDIWRASHAEKMSYPEEGNNYCFAVEDNSFWFKHRNDVILTLTQRFKFAKNFADVGGGNGFQVKFLSEKYPEKQIFLIEPGYAGCLNAKKRGVKEAYNIFFQEFPFAEKQINAVGLFDVIEHIENDKAFLTSLAQYLPSGSHIYITVPAHQWLWSEVDDESGHYRRYNLEMFDKLAKDCGLEYTYGSYIFSYLPPIMGVLRAIPFRLAKLFGKTRKNTLDAEFDNHTPSKLATAIFDKIHSWELAQLRKSKMSFGASCAVVLTKR</sequence>
<protein>
    <recommendedName>
        <fullName evidence="3">Class I SAM-dependent methyltransferase</fullName>
    </recommendedName>
</protein>
<dbReference type="Proteomes" id="UP000609064">
    <property type="component" value="Unassembled WGS sequence"/>
</dbReference>
<dbReference type="AlphaFoldDB" id="A0A916YE90"/>
<dbReference type="EMBL" id="BMKK01000001">
    <property type="protein sequence ID" value="GGD41997.1"/>
    <property type="molecule type" value="Genomic_DNA"/>
</dbReference>
<comment type="caution">
    <text evidence="1">The sequence shown here is derived from an EMBL/GenBank/DDBJ whole genome shotgun (WGS) entry which is preliminary data.</text>
</comment>
<accession>A0A916YE90</accession>
<evidence type="ECO:0000313" key="2">
    <source>
        <dbReference type="Proteomes" id="UP000609064"/>
    </source>
</evidence>
<reference evidence="1" key="2">
    <citation type="submission" date="2020-09" db="EMBL/GenBank/DDBJ databases">
        <authorList>
            <person name="Sun Q."/>
            <person name="Zhou Y."/>
        </authorList>
    </citation>
    <scope>NUCLEOTIDE SEQUENCE</scope>
    <source>
        <strain evidence="1">CGMCC 1.15958</strain>
    </source>
</reference>
<organism evidence="1 2">
    <name type="scientific">Emticicia aquatilis</name>
    <dbReference type="NCBI Taxonomy" id="1537369"/>
    <lineage>
        <taxon>Bacteria</taxon>
        <taxon>Pseudomonadati</taxon>
        <taxon>Bacteroidota</taxon>
        <taxon>Cytophagia</taxon>
        <taxon>Cytophagales</taxon>
        <taxon>Leadbetterellaceae</taxon>
        <taxon>Emticicia</taxon>
    </lineage>
</organism>
<name>A0A916YE90_9BACT</name>